<keyword evidence="2" id="KW-0472">Membrane</keyword>
<dbReference type="GO" id="GO:0005886">
    <property type="term" value="C:plasma membrane"/>
    <property type="evidence" value="ECO:0007669"/>
    <property type="project" value="TreeGrafter"/>
</dbReference>
<dbReference type="Proteomes" id="UP000033874">
    <property type="component" value="Unassembled WGS sequence"/>
</dbReference>
<keyword evidence="2" id="KW-1133">Transmembrane helix</keyword>
<gene>
    <name evidence="3" type="ORF">YP76_05760</name>
</gene>
<evidence type="ECO:0000313" key="3">
    <source>
        <dbReference type="EMBL" id="KKW93140.1"/>
    </source>
</evidence>
<dbReference type="InterPro" id="IPR050445">
    <property type="entry name" value="Bact_polysacc_biosynth/exp"/>
</dbReference>
<keyword evidence="4" id="KW-1185">Reference proteome</keyword>
<dbReference type="AlphaFoldDB" id="A0A0M3ATG0"/>
<name>A0A0M3ATG0_9SPHN</name>
<dbReference type="GO" id="GO:0004713">
    <property type="term" value="F:protein tyrosine kinase activity"/>
    <property type="evidence" value="ECO:0007669"/>
    <property type="project" value="TreeGrafter"/>
</dbReference>
<evidence type="ECO:0000313" key="4">
    <source>
        <dbReference type="Proteomes" id="UP000033874"/>
    </source>
</evidence>
<reference evidence="3 4" key="1">
    <citation type="submission" date="2015-04" db="EMBL/GenBank/DDBJ databases">
        <title>Genome sequence of aromatic hydrocarbons-degrading Sphingobium chungbukense DJ77.</title>
        <authorList>
            <person name="Kim Y.-C."/>
            <person name="Chae J.-C."/>
        </authorList>
    </citation>
    <scope>NUCLEOTIDE SEQUENCE [LARGE SCALE GENOMIC DNA]</scope>
    <source>
        <strain evidence="3 4">DJ77</strain>
    </source>
</reference>
<protein>
    <recommendedName>
        <fullName evidence="5">WcbD</fullName>
    </recommendedName>
</protein>
<comment type="caution">
    <text evidence="3">The sequence shown here is derived from an EMBL/GenBank/DDBJ whole genome shotgun (WGS) entry which is preliminary data.</text>
</comment>
<keyword evidence="1" id="KW-0175">Coiled coil</keyword>
<dbReference type="STRING" id="56193.YP76_05760"/>
<feature type="transmembrane region" description="Helical" evidence="2">
    <location>
        <begin position="337"/>
        <end position="356"/>
    </location>
</feature>
<feature type="coiled-coil region" evidence="1">
    <location>
        <begin position="183"/>
        <end position="240"/>
    </location>
</feature>
<evidence type="ECO:0000256" key="1">
    <source>
        <dbReference type="SAM" id="Coils"/>
    </source>
</evidence>
<sequence>MKKFKNIGISFHLIVSLPVALSALYYYVLASDVYVAESSFVIRNSDTPKINGLGLILNTGVTSSNDENAYAARAYMISRSALSYLDEKDYIKKAYTRPQISIFDRFNSSGLNGTFEDLYRYFVDMVQIEHDRSTAITTVRVRAFTPSDAQNINLKLMEQAEKVVNQLNERARADMIGLSRKEAEAAQGRLQQTSIALAAYRNRQGVIDPERQASASIELITKLQGELVAARTQLSELRSIAPNNPQVKEIEYRIAALNQGLAEEQGKLTGNRNSMATRGIEYQRLQLANTLAEKEYAVALNALQEARNAADKKQSYIETLYRPNLPDEAAEPRKLRGMAAVLLFSLVLWALARMLVAGIREHQD</sequence>
<keyword evidence="2" id="KW-0812">Transmembrane</keyword>
<evidence type="ECO:0000256" key="2">
    <source>
        <dbReference type="SAM" id="Phobius"/>
    </source>
</evidence>
<organism evidence="3 4">
    <name type="scientific">Sphingobium chungbukense</name>
    <dbReference type="NCBI Taxonomy" id="56193"/>
    <lineage>
        <taxon>Bacteria</taxon>
        <taxon>Pseudomonadati</taxon>
        <taxon>Pseudomonadota</taxon>
        <taxon>Alphaproteobacteria</taxon>
        <taxon>Sphingomonadales</taxon>
        <taxon>Sphingomonadaceae</taxon>
        <taxon>Sphingobium</taxon>
    </lineage>
</organism>
<evidence type="ECO:0008006" key="5">
    <source>
        <dbReference type="Google" id="ProtNLM"/>
    </source>
</evidence>
<dbReference type="EMBL" id="LBIC01000002">
    <property type="protein sequence ID" value="KKW93140.1"/>
    <property type="molecule type" value="Genomic_DNA"/>
</dbReference>
<dbReference type="PATRIC" id="fig|56193.3.peg.1196"/>
<proteinExistence type="predicted"/>
<accession>A0A0M3ATG0</accession>
<dbReference type="PANTHER" id="PTHR32309:SF13">
    <property type="entry name" value="FERRIC ENTEROBACTIN TRANSPORT PROTEIN FEPE"/>
    <property type="match status" value="1"/>
</dbReference>
<dbReference type="PANTHER" id="PTHR32309">
    <property type="entry name" value="TYROSINE-PROTEIN KINASE"/>
    <property type="match status" value="1"/>
</dbReference>